<dbReference type="InterPro" id="IPR036097">
    <property type="entry name" value="HisK_dim/P_sf"/>
</dbReference>
<evidence type="ECO:0000259" key="10">
    <source>
        <dbReference type="PROSITE" id="PS50110"/>
    </source>
</evidence>
<protein>
    <recommendedName>
        <fullName evidence="2">histidine kinase</fullName>
        <ecNumber evidence="2">2.7.13.3</ecNumber>
    </recommendedName>
</protein>
<evidence type="ECO:0000256" key="2">
    <source>
        <dbReference type="ARBA" id="ARBA00012438"/>
    </source>
</evidence>
<feature type="region of interest" description="Disordered" evidence="8">
    <location>
        <begin position="1"/>
        <end position="36"/>
    </location>
</feature>
<dbReference type="InterPro" id="IPR004358">
    <property type="entry name" value="Sig_transdc_His_kin-like_C"/>
</dbReference>
<dbReference type="SUPFAM" id="SSF47384">
    <property type="entry name" value="Homodimeric domain of signal transducing histidine kinase"/>
    <property type="match status" value="1"/>
</dbReference>
<dbReference type="PROSITE" id="PS50110">
    <property type="entry name" value="RESPONSE_REGULATORY"/>
    <property type="match status" value="1"/>
</dbReference>
<feature type="domain" description="CheW-like" evidence="11">
    <location>
        <begin position="955"/>
        <end position="1101"/>
    </location>
</feature>
<dbReference type="Pfam" id="PF01584">
    <property type="entry name" value="CheW"/>
    <property type="match status" value="1"/>
</dbReference>
<dbReference type="EMBL" id="PVWO01000503">
    <property type="protein sequence ID" value="PSB45285.1"/>
    <property type="molecule type" value="Genomic_DNA"/>
</dbReference>
<feature type="domain" description="Response regulatory" evidence="10">
    <location>
        <begin position="1126"/>
        <end position="1243"/>
    </location>
</feature>
<proteinExistence type="predicted"/>
<accession>A0A2T1FJV3</accession>
<feature type="region of interest" description="Disordered" evidence="8">
    <location>
        <begin position="580"/>
        <end position="606"/>
    </location>
</feature>
<dbReference type="Gene3D" id="3.30.565.10">
    <property type="entry name" value="Histidine kinase-like ATPase, C-terminal domain"/>
    <property type="match status" value="1"/>
</dbReference>
<keyword evidence="4" id="KW-0808">Transferase</keyword>
<evidence type="ECO:0000256" key="6">
    <source>
        <dbReference type="ARBA" id="ARBA00023012"/>
    </source>
</evidence>
<dbReference type="GO" id="GO:0000155">
    <property type="term" value="F:phosphorelay sensor kinase activity"/>
    <property type="evidence" value="ECO:0007669"/>
    <property type="project" value="InterPro"/>
</dbReference>
<dbReference type="InterPro" id="IPR011006">
    <property type="entry name" value="CheY-like_superfamily"/>
</dbReference>
<evidence type="ECO:0000259" key="9">
    <source>
        <dbReference type="PROSITE" id="PS50109"/>
    </source>
</evidence>
<dbReference type="Pfam" id="PF02895">
    <property type="entry name" value="H-kinase_dim"/>
    <property type="match status" value="1"/>
</dbReference>
<evidence type="ECO:0000256" key="3">
    <source>
        <dbReference type="ARBA" id="ARBA00022553"/>
    </source>
</evidence>
<dbReference type="InterPro" id="IPR036061">
    <property type="entry name" value="CheW-like_dom_sf"/>
</dbReference>
<dbReference type="InterPro" id="IPR051315">
    <property type="entry name" value="Bact_Chemotaxis_CheA"/>
</dbReference>
<feature type="region of interest" description="Disordered" evidence="8">
    <location>
        <begin position="677"/>
        <end position="702"/>
    </location>
</feature>
<dbReference type="InterPro" id="IPR036890">
    <property type="entry name" value="HATPase_C_sf"/>
</dbReference>
<dbReference type="PANTHER" id="PTHR43395:SF1">
    <property type="entry name" value="CHEMOTAXIS PROTEIN CHEA"/>
    <property type="match status" value="1"/>
</dbReference>
<dbReference type="Gene3D" id="2.30.30.40">
    <property type="entry name" value="SH3 Domains"/>
    <property type="match status" value="1"/>
</dbReference>
<comment type="catalytic activity">
    <reaction evidence="1">
        <text>ATP + protein L-histidine = ADP + protein N-phospho-L-histidine.</text>
        <dbReference type="EC" id="2.7.13.3"/>
    </reaction>
</comment>
<dbReference type="InterPro" id="IPR001789">
    <property type="entry name" value="Sig_transdc_resp-reg_receiver"/>
</dbReference>
<dbReference type="SUPFAM" id="SSF52172">
    <property type="entry name" value="CheY-like"/>
    <property type="match status" value="1"/>
</dbReference>
<dbReference type="SMART" id="SM00387">
    <property type="entry name" value="HATPase_c"/>
    <property type="match status" value="1"/>
</dbReference>
<dbReference type="InterPro" id="IPR037006">
    <property type="entry name" value="CheA-like_homodim_sf"/>
</dbReference>
<dbReference type="OrthoDB" id="2079555at2"/>
<dbReference type="PRINTS" id="PR00344">
    <property type="entry name" value="BCTRLSENSOR"/>
</dbReference>
<dbReference type="CDD" id="cd16916">
    <property type="entry name" value="HATPase_CheA-like"/>
    <property type="match status" value="1"/>
</dbReference>
<sequence>MSDLFPSVSTPEEMASLELPLVENDSESNDPELGANTLPEAAIVAATEDVHPDDFQSQPTDLELDATLSEPISDLMPVTDESFLHTSDVLALEQLNTSNFSAASELPSLEDLNVAKLPEDPDLLLLNELDATNLSADFQDADLAFLATFSEEPASAGSDLEFLATFNEEPPSAGSDLLFLEELNGDRGVTPAIETVGVASQNEKQLACELTSWVDSSIGSENLNDFAELDLNVIGTVDRDLELSIAEDPNESNIDANDRNLSELAELPNLYEVNLEPSLNNSDTLFLDTDLSVNAIDGELTGFELEPSNSDFADVDRDLQSLGEQSVDSANDNSLTDLDLELLNSNELPAAGAIASERILPDSYELVDIDVSDENSNLDLDLNNFGNLGAIDIDADLDLLNNIESSIPEDISDFNFDLLGEHHAVVDDFSSVSFVDISESIESSVTGDRLDLDLNLLDETTTSIDRSNDRELGDISELGLNLDELSSELSSTELDFNLDELSSELSSTELTDLDGMLGLPAANLLETDNLDALLGISVGVGGAAAIGAFAFDDLDALVDTSTAITAPVHSLDDLDNLFATPAPTVAPPARQPEREPKDRRAKRSRTFDQTMKVSVKYLDNLNNLVGELVVNRNTLEQDQNRMRQFVEKLLSEVQKLNEVGKRMQDLYERSLMENSLVASRQQSKPATTNLPTGEDIASSNSGSIEYDPLEMDRFTPIHLLSQKMIELTVRVRESTADIEFVVDGSTEVTRTLRQITGQLQEDLTKSRMVPFAQTADRLQRGVRDNGLKYGKEITLTVEGRDTLIDKVILESLTDPLNHMVNNGIAHGIESAEARLAAGKPSEGKITIRALHQGNQTIISISDDGAGIDTERVTNKAIEKGIITAQQAATMTKNEIYELLFLPSFSTKDQADELSGRGVGMDVVKTSITDIRGTISTESQLGVGTTFTIRLPLALSIAKALIAINNKSNIAFPMDGIEDTQDVSPEQIQTNAEGQQCIFWRDELMPFTPLSELLGFNRPLARNSFYSANDDDSDLVSILILRSDGNLTAVQVDKITGDQEIVIKPLQGPAAKPLGIAGATVMGDGRIVPIADVMELIALAKGTLTRHIPTQWTDGIPAPTIEVRESMVLIVDDSITVRELLSLTFKRAGYRVEQARDGQEAWDKLRAGLPCDIVFCDIEMPRMDGLEFLSRIQKDNALKKVPVAMLTSRGSDRHRQIASQLGASGYFIKPYLEEALLDAAKRMIKGEVLEIV</sequence>
<dbReference type="InterPro" id="IPR004105">
    <property type="entry name" value="CheA-like_dim"/>
</dbReference>
<dbReference type="FunFam" id="3.30.565.10:FF:000016">
    <property type="entry name" value="Chemotaxis protein CheA, putative"/>
    <property type="match status" value="1"/>
</dbReference>
<reference evidence="12 13" key="1">
    <citation type="submission" date="2018-03" db="EMBL/GenBank/DDBJ databases">
        <title>The ancient ancestry and fast evolution of plastids.</title>
        <authorList>
            <person name="Moore K.R."/>
            <person name="Magnabosco C."/>
            <person name="Momper L."/>
            <person name="Gold D.A."/>
            <person name="Bosak T."/>
            <person name="Fournier G.P."/>
        </authorList>
    </citation>
    <scope>NUCLEOTIDE SEQUENCE [LARGE SCALE GENOMIC DNA]</scope>
    <source>
        <strain evidence="12 13">CCALA 037</strain>
    </source>
</reference>
<dbReference type="PANTHER" id="PTHR43395">
    <property type="entry name" value="SENSOR HISTIDINE KINASE CHEA"/>
    <property type="match status" value="1"/>
</dbReference>
<dbReference type="InterPro" id="IPR002545">
    <property type="entry name" value="CheW-lke_dom"/>
</dbReference>
<dbReference type="EC" id="2.7.13.3" evidence="2"/>
<gene>
    <name evidence="12" type="ORF">C7B77_25290</name>
</gene>
<dbReference type="InterPro" id="IPR005467">
    <property type="entry name" value="His_kinase_dom"/>
</dbReference>
<dbReference type="SUPFAM" id="SSF55874">
    <property type="entry name" value="ATPase domain of HSP90 chaperone/DNA topoisomerase II/histidine kinase"/>
    <property type="match status" value="1"/>
</dbReference>
<keyword evidence="13" id="KW-1185">Reference proteome</keyword>
<evidence type="ECO:0000256" key="1">
    <source>
        <dbReference type="ARBA" id="ARBA00000085"/>
    </source>
</evidence>
<dbReference type="Gene3D" id="3.40.50.2300">
    <property type="match status" value="1"/>
</dbReference>
<keyword evidence="3 7" id="KW-0597">Phosphoprotein</keyword>
<dbReference type="SMART" id="SM00260">
    <property type="entry name" value="CheW"/>
    <property type="match status" value="1"/>
</dbReference>
<dbReference type="InterPro" id="IPR003594">
    <property type="entry name" value="HATPase_dom"/>
</dbReference>
<evidence type="ECO:0000259" key="11">
    <source>
        <dbReference type="PROSITE" id="PS50851"/>
    </source>
</evidence>
<feature type="modified residue" description="4-aspartylphosphate" evidence="7">
    <location>
        <position position="1176"/>
    </location>
</feature>
<dbReference type="Proteomes" id="UP000238937">
    <property type="component" value="Unassembled WGS sequence"/>
</dbReference>
<dbReference type="SMART" id="SM01231">
    <property type="entry name" value="H-kinase_dim"/>
    <property type="match status" value="1"/>
</dbReference>
<dbReference type="Pfam" id="PF02518">
    <property type="entry name" value="HATPase_c"/>
    <property type="match status" value="1"/>
</dbReference>
<evidence type="ECO:0000313" key="12">
    <source>
        <dbReference type="EMBL" id="PSB45285.1"/>
    </source>
</evidence>
<organism evidence="12 13">
    <name type="scientific">Chamaesiphon polymorphus CCALA 037</name>
    <dbReference type="NCBI Taxonomy" id="2107692"/>
    <lineage>
        <taxon>Bacteria</taxon>
        <taxon>Bacillati</taxon>
        <taxon>Cyanobacteriota</taxon>
        <taxon>Cyanophyceae</taxon>
        <taxon>Gomontiellales</taxon>
        <taxon>Chamaesiphonaceae</taxon>
        <taxon>Chamaesiphon</taxon>
    </lineage>
</organism>
<evidence type="ECO:0000313" key="13">
    <source>
        <dbReference type="Proteomes" id="UP000238937"/>
    </source>
</evidence>
<keyword evidence="6" id="KW-0902">Two-component regulatory system</keyword>
<evidence type="ECO:0000256" key="8">
    <source>
        <dbReference type="SAM" id="MobiDB-lite"/>
    </source>
</evidence>
<dbReference type="Gene3D" id="1.10.287.560">
    <property type="entry name" value="Histidine kinase CheA-like, homodimeric domain"/>
    <property type="match status" value="1"/>
</dbReference>
<dbReference type="SUPFAM" id="SSF50341">
    <property type="entry name" value="CheW-like"/>
    <property type="match status" value="1"/>
</dbReference>
<dbReference type="Pfam" id="PF00072">
    <property type="entry name" value="Response_reg"/>
    <property type="match status" value="1"/>
</dbReference>
<feature type="domain" description="Histidine kinase" evidence="9">
    <location>
        <begin position="708"/>
        <end position="954"/>
    </location>
</feature>
<dbReference type="PROSITE" id="PS50109">
    <property type="entry name" value="HIS_KIN"/>
    <property type="match status" value="1"/>
</dbReference>
<comment type="caution">
    <text evidence="12">The sequence shown here is derived from an EMBL/GenBank/DDBJ whole genome shotgun (WGS) entry which is preliminary data.</text>
</comment>
<evidence type="ECO:0000256" key="7">
    <source>
        <dbReference type="PROSITE-ProRule" id="PRU00169"/>
    </source>
</evidence>
<dbReference type="AlphaFoldDB" id="A0A2T1FJV3"/>
<keyword evidence="5 12" id="KW-0418">Kinase</keyword>
<evidence type="ECO:0000256" key="4">
    <source>
        <dbReference type="ARBA" id="ARBA00022679"/>
    </source>
</evidence>
<evidence type="ECO:0000256" key="5">
    <source>
        <dbReference type="ARBA" id="ARBA00022777"/>
    </source>
</evidence>
<dbReference type="GO" id="GO:0005737">
    <property type="term" value="C:cytoplasm"/>
    <property type="evidence" value="ECO:0007669"/>
    <property type="project" value="InterPro"/>
</dbReference>
<name>A0A2T1FJV3_9CYAN</name>
<dbReference type="SMART" id="SM00448">
    <property type="entry name" value="REC"/>
    <property type="match status" value="1"/>
</dbReference>
<dbReference type="PROSITE" id="PS50851">
    <property type="entry name" value="CHEW"/>
    <property type="match status" value="1"/>
</dbReference>
<dbReference type="GO" id="GO:0006935">
    <property type="term" value="P:chemotaxis"/>
    <property type="evidence" value="ECO:0007669"/>
    <property type="project" value="InterPro"/>
</dbReference>